<feature type="transmembrane region" description="Helical" evidence="3">
    <location>
        <begin position="733"/>
        <end position="756"/>
    </location>
</feature>
<dbReference type="Pfam" id="PF00581">
    <property type="entry name" value="Rhodanese"/>
    <property type="match status" value="2"/>
</dbReference>
<feature type="transmembrane region" description="Helical" evidence="3">
    <location>
        <begin position="350"/>
        <end position="368"/>
    </location>
</feature>
<reference evidence="5" key="1">
    <citation type="submission" date="2020-05" db="EMBL/GenBank/DDBJ databases">
        <authorList>
            <person name="Chiriac C."/>
            <person name="Salcher M."/>
            <person name="Ghai R."/>
            <person name="Kavagutti S V."/>
        </authorList>
    </citation>
    <scope>NUCLEOTIDE SEQUENCE</scope>
</reference>
<dbReference type="AlphaFoldDB" id="A0A6J6C8F1"/>
<feature type="domain" description="Rhodanese" evidence="4">
    <location>
        <begin position="190"/>
        <end position="307"/>
    </location>
</feature>
<dbReference type="GO" id="GO:0004792">
    <property type="term" value="F:thiosulfate-cyanide sulfurtransferase activity"/>
    <property type="evidence" value="ECO:0007669"/>
    <property type="project" value="InterPro"/>
</dbReference>
<evidence type="ECO:0000259" key="4">
    <source>
        <dbReference type="PROSITE" id="PS50206"/>
    </source>
</evidence>
<dbReference type="Gene3D" id="3.40.250.10">
    <property type="entry name" value="Rhodanese-like domain"/>
    <property type="match status" value="2"/>
</dbReference>
<feature type="transmembrane region" description="Helical" evidence="3">
    <location>
        <begin position="501"/>
        <end position="520"/>
    </location>
</feature>
<evidence type="ECO:0000313" key="5">
    <source>
        <dbReference type="EMBL" id="CAB4546733.1"/>
    </source>
</evidence>
<protein>
    <submittedName>
        <fullName evidence="5">Unannotated protein</fullName>
    </submittedName>
</protein>
<keyword evidence="3" id="KW-1133">Transmembrane helix</keyword>
<dbReference type="InterPro" id="IPR001307">
    <property type="entry name" value="Thiosulphate_STrfase_CS"/>
</dbReference>
<dbReference type="PROSITE" id="PS00380">
    <property type="entry name" value="RHODANESE_1"/>
    <property type="match status" value="1"/>
</dbReference>
<dbReference type="CDD" id="cd01449">
    <property type="entry name" value="TST_Repeat_2"/>
    <property type="match status" value="1"/>
</dbReference>
<dbReference type="PANTHER" id="PTHR11364:SF27">
    <property type="entry name" value="SULFURTRANSFERASE"/>
    <property type="match status" value="1"/>
</dbReference>
<dbReference type="EMBL" id="CAEZSL010000106">
    <property type="protein sequence ID" value="CAB4546733.1"/>
    <property type="molecule type" value="Genomic_DNA"/>
</dbReference>
<keyword evidence="1" id="KW-0808">Transferase</keyword>
<sequence length="862" mass="91765">MKTLNELNPQVPPIESQADTAVVISADEFQQLSTLGNVIIADVRWYLDGRDARKMYTEGHIPGAIFVDLEKDLVNSDRTDATAGRHPFPSPSAFAGAMSRLGISNTSRVIAYDDTGGMTAARFVVMLRMLGCQASLLDGGIAAWQTHSHEPLATGKPMSVKAGTFTATPWPVNQLASKQEVEEIQTRTATSSRLVILDARSPDRFAGNVNEATAKLDPRPGHIPGAFNAPWNALLDSQTCMLKTVEELRSHYESLCVDVADDVIAYCGSGISACLNIVALEHAGFGHARLFVASWSGWASDPQAPVEVGSATPDRDAFIKQTSSGSRHAVRELRRTRQKNRLAEVEWFEALYRVYLAAFIFGGGILFLSDLVTDEPVTTTTAADVLKFGPGWLGLAGVLALAMGLRSGSRGGPLAIEEADVRHVLLAPVSRQRVLMRPAVQRLRTVMFSTAGAGAVAGQLAGRRLPGTSMAWALSGSVWGATAGALFVGAALCAHSLKLRGWMASIIGAALLTWQVTASLPNSTLTGPGDLQGGLAMWGQRTRSIEMAPTLAAALLMIIGLALLGRQSLESLSRRSALVSQLRFAVTLQDLRTVTLLRRQLSQERSRSRPWIKVRRNRGFSSEWHRGWQGLLRFPVSRLTRIVSLAIIAGLCQVAMYNGTTAAIVGSGLALFILGLELCEPLAQEIDQGERTDAYPKIRGVMYLSLLTSTGAICFPVVGIMVATMGLAEPKMWSVAAICAIPAMLGGLIGAAINIVSGAPDQISSNAQANMMPPEVAGTLSLIKAIWPVALAVAGSLPMLAARSALTHGSGAPAAALRIAIAVLLLSFMIGGWVRFRDDIKKSLANAAAESRGQKSRTGANS</sequence>
<dbReference type="SMART" id="SM00450">
    <property type="entry name" value="RHOD"/>
    <property type="match status" value="2"/>
</dbReference>
<keyword evidence="3" id="KW-0472">Membrane</keyword>
<feature type="transmembrane region" description="Helical" evidence="3">
    <location>
        <begin position="547"/>
        <end position="565"/>
    </location>
</feature>
<dbReference type="CDD" id="cd01448">
    <property type="entry name" value="TST_Repeat_1"/>
    <property type="match status" value="1"/>
</dbReference>
<dbReference type="PANTHER" id="PTHR11364">
    <property type="entry name" value="THIOSULFATE SULFERTANSFERASE"/>
    <property type="match status" value="1"/>
</dbReference>
<dbReference type="InterPro" id="IPR036873">
    <property type="entry name" value="Rhodanese-like_dom_sf"/>
</dbReference>
<feature type="transmembrane region" description="Helical" evidence="3">
    <location>
        <begin position="473"/>
        <end position="494"/>
    </location>
</feature>
<accession>A0A6J6C8F1</accession>
<feature type="transmembrane region" description="Helical" evidence="3">
    <location>
        <begin position="815"/>
        <end position="834"/>
    </location>
</feature>
<proteinExistence type="predicted"/>
<evidence type="ECO:0000256" key="1">
    <source>
        <dbReference type="ARBA" id="ARBA00022679"/>
    </source>
</evidence>
<name>A0A6J6C8F1_9ZZZZ</name>
<keyword evidence="3" id="KW-0812">Transmembrane</keyword>
<feature type="transmembrane region" description="Helical" evidence="3">
    <location>
        <begin position="776"/>
        <end position="795"/>
    </location>
</feature>
<feature type="domain" description="Rhodanese" evidence="4">
    <location>
        <begin position="34"/>
        <end position="153"/>
    </location>
</feature>
<dbReference type="InterPro" id="IPR045078">
    <property type="entry name" value="TST/MPST-like"/>
</dbReference>
<evidence type="ECO:0000256" key="2">
    <source>
        <dbReference type="ARBA" id="ARBA00022737"/>
    </source>
</evidence>
<dbReference type="InterPro" id="IPR001763">
    <property type="entry name" value="Rhodanese-like_dom"/>
</dbReference>
<organism evidence="5">
    <name type="scientific">freshwater metagenome</name>
    <dbReference type="NCBI Taxonomy" id="449393"/>
    <lineage>
        <taxon>unclassified sequences</taxon>
        <taxon>metagenomes</taxon>
        <taxon>ecological metagenomes</taxon>
    </lineage>
</organism>
<feature type="transmembrane region" description="Helical" evidence="3">
    <location>
        <begin position="388"/>
        <end position="405"/>
    </location>
</feature>
<keyword evidence="2" id="KW-0677">Repeat</keyword>
<gene>
    <name evidence="5" type="ORF">UFOPK1421_00999</name>
</gene>
<dbReference type="PROSITE" id="PS50206">
    <property type="entry name" value="RHODANESE_3"/>
    <property type="match status" value="2"/>
</dbReference>
<feature type="transmembrane region" description="Helical" evidence="3">
    <location>
        <begin position="443"/>
        <end position="461"/>
    </location>
</feature>
<evidence type="ECO:0000256" key="3">
    <source>
        <dbReference type="SAM" id="Phobius"/>
    </source>
</evidence>
<dbReference type="SUPFAM" id="SSF52821">
    <property type="entry name" value="Rhodanese/Cell cycle control phosphatase"/>
    <property type="match status" value="2"/>
</dbReference>
<feature type="transmembrane region" description="Helical" evidence="3">
    <location>
        <begin position="700"/>
        <end position="727"/>
    </location>
</feature>